<evidence type="ECO:0000313" key="13">
    <source>
        <dbReference type="Proteomes" id="UP001258315"/>
    </source>
</evidence>
<dbReference type="PANTHER" id="PTHR33695:SF1">
    <property type="entry name" value="LIPOPROTEIN SIGNAL PEPTIDASE"/>
    <property type="match status" value="1"/>
</dbReference>
<gene>
    <name evidence="9" type="primary">lspA</name>
    <name evidence="12" type="ORF">QE417_001665</name>
</gene>
<dbReference type="PANTHER" id="PTHR33695">
    <property type="entry name" value="LIPOPROTEIN SIGNAL PEPTIDASE"/>
    <property type="match status" value="1"/>
</dbReference>
<accession>A0ABU3GS36</accession>
<keyword evidence="13" id="KW-1185">Reference proteome</keyword>
<reference evidence="13" key="1">
    <citation type="submission" date="2023-07" db="EMBL/GenBank/DDBJ databases">
        <title>Functional and genomic diversity of the sorghum phyllosphere microbiome.</title>
        <authorList>
            <person name="Shade A."/>
        </authorList>
    </citation>
    <scope>NUCLEOTIDE SEQUENCE [LARGE SCALE GENOMIC DNA]</scope>
    <source>
        <strain evidence="13">SORGH_AS_0422</strain>
    </source>
</reference>
<evidence type="ECO:0000256" key="3">
    <source>
        <dbReference type="ARBA" id="ARBA00022670"/>
    </source>
</evidence>
<evidence type="ECO:0000256" key="10">
    <source>
        <dbReference type="RuleBase" id="RU000594"/>
    </source>
</evidence>
<comment type="similarity">
    <text evidence="1 9 11">Belongs to the peptidase A8 family.</text>
</comment>
<evidence type="ECO:0000256" key="9">
    <source>
        <dbReference type="HAMAP-Rule" id="MF_00161"/>
    </source>
</evidence>
<dbReference type="RefSeq" id="WP_311949210.1">
    <property type="nucleotide sequence ID" value="NZ_JAVLVU010000001.1"/>
</dbReference>
<evidence type="ECO:0000256" key="7">
    <source>
        <dbReference type="ARBA" id="ARBA00022989"/>
    </source>
</evidence>
<dbReference type="EC" id="3.4.23.36" evidence="9"/>
<evidence type="ECO:0000256" key="11">
    <source>
        <dbReference type="RuleBase" id="RU004181"/>
    </source>
</evidence>
<keyword evidence="7 9" id="KW-1133">Transmembrane helix</keyword>
<evidence type="ECO:0000256" key="6">
    <source>
        <dbReference type="ARBA" id="ARBA00022801"/>
    </source>
</evidence>
<comment type="catalytic activity">
    <reaction evidence="9 10">
        <text>Release of signal peptides from bacterial membrane prolipoproteins. Hydrolyzes -Xaa-Yaa-Zaa-|-(S,diacylglyceryl)Cys-, in which Xaa is hydrophobic (preferably Leu), and Yaa (Ala or Ser) and Zaa (Gly or Ala) have small, neutral side chains.</text>
        <dbReference type="EC" id="3.4.23.36"/>
    </reaction>
</comment>
<keyword evidence="2 9" id="KW-1003">Cell membrane</keyword>
<dbReference type="Proteomes" id="UP001258315">
    <property type="component" value="Unassembled WGS sequence"/>
</dbReference>
<keyword evidence="3 9" id="KW-0645">Protease</keyword>
<dbReference type="GO" id="GO:0004190">
    <property type="term" value="F:aspartic-type endopeptidase activity"/>
    <property type="evidence" value="ECO:0007669"/>
    <property type="project" value="UniProtKB-EC"/>
</dbReference>
<evidence type="ECO:0000256" key="1">
    <source>
        <dbReference type="ARBA" id="ARBA00006139"/>
    </source>
</evidence>
<feature type="transmembrane region" description="Helical" evidence="9">
    <location>
        <begin position="72"/>
        <end position="92"/>
    </location>
</feature>
<evidence type="ECO:0000256" key="4">
    <source>
        <dbReference type="ARBA" id="ARBA00022692"/>
    </source>
</evidence>
<feature type="active site" evidence="9">
    <location>
        <position position="143"/>
    </location>
</feature>
<dbReference type="InterPro" id="IPR001872">
    <property type="entry name" value="Peptidase_A8"/>
</dbReference>
<feature type="active site" evidence="9">
    <location>
        <position position="125"/>
    </location>
</feature>
<dbReference type="PROSITE" id="PS00855">
    <property type="entry name" value="SPASE_II"/>
    <property type="match status" value="1"/>
</dbReference>
<name>A0ABU3GS36_9SPHI</name>
<organism evidence="12 13">
    <name type="scientific">Mucilaginibacter terrae</name>
    <dbReference type="NCBI Taxonomy" id="1955052"/>
    <lineage>
        <taxon>Bacteria</taxon>
        <taxon>Pseudomonadati</taxon>
        <taxon>Bacteroidota</taxon>
        <taxon>Sphingobacteriia</taxon>
        <taxon>Sphingobacteriales</taxon>
        <taxon>Sphingobacteriaceae</taxon>
        <taxon>Mucilaginibacter</taxon>
    </lineage>
</organism>
<evidence type="ECO:0000256" key="5">
    <source>
        <dbReference type="ARBA" id="ARBA00022750"/>
    </source>
</evidence>
<dbReference type="HAMAP" id="MF_00161">
    <property type="entry name" value="LspA"/>
    <property type="match status" value="1"/>
</dbReference>
<evidence type="ECO:0000256" key="2">
    <source>
        <dbReference type="ARBA" id="ARBA00022475"/>
    </source>
</evidence>
<dbReference type="PRINTS" id="PR00781">
    <property type="entry name" value="LIPOSIGPTASE"/>
</dbReference>
<keyword evidence="8 9" id="KW-0472">Membrane</keyword>
<dbReference type="EMBL" id="JAVLVU010000001">
    <property type="protein sequence ID" value="MDT3402593.1"/>
    <property type="molecule type" value="Genomic_DNA"/>
</dbReference>
<comment type="caution">
    <text evidence="9">Lacks conserved residue(s) required for the propagation of feature annotation.</text>
</comment>
<comment type="pathway">
    <text evidence="9">Protein modification; lipoprotein biosynthesis (signal peptide cleavage).</text>
</comment>
<dbReference type="Pfam" id="PF01252">
    <property type="entry name" value="Peptidase_A8"/>
    <property type="match status" value="1"/>
</dbReference>
<sequence>MHKVKLIRSAIIAAIIFINIGCDQVSKNVVRHNVQYNEQISLIDGFFTLTKVENTGAFLSLGNELPHIAKMILLNIFPLLTMLAAIVFVIKYAKKSKLLLVGVCFIVGGGIGNLYDRVLHGSVTDFMHMNFGIFQTGVFNMADVSIMIGAFVCAYYSYFSRSFPQPTL</sequence>
<keyword evidence="4 9" id="KW-0812">Transmembrane</keyword>
<protein>
    <recommendedName>
        <fullName evidence="9">Lipoprotein signal peptidase</fullName>
        <ecNumber evidence="9">3.4.23.36</ecNumber>
    </recommendedName>
    <alternativeName>
        <fullName evidence="9">Prolipoprotein signal peptidase</fullName>
    </alternativeName>
    <alternativeName>
        <fullName evidence="9">Signal peptidase II</fullName>
        <shortName evidence="9">SPase II</shortName>
    </alternativeName>
</protein>
<comment type="subcellular location">
    <subcellularLocation>
        <location evidence="9">Cell membrane</location>
        <topology evidence="9">Multi-pass membrane protein</topology>
    </subcellularLocation>
</comment>
<proteinExistence type="inferred from homology"/>
<feature type="transmembrane region" description="Helical" evidence="9">
    <location>
        <begin position="98"/>
        <end position="116"/>
    </location>
</feature>
<comment type="caution">
    <text evidence="12">The sequence shown here is derived from an EMBL/GenBank/DDBJ whole genome shotgun (WGS) entry which is preliminary data.</text>
</comment>
<dbReference type="NCBIfam" id="TIGR00077">
    <property type="entry name" value="lspA"/>
    <property type="match status" value="1"/>
</dbReference>
<evidence type="ECO:0000313" key="12">
    <source>
        <dbReference type="EMBL" id="MDT3402593.1"/>
    </source>
</evidence>
<keyword evidence="5 9" id="KW-0064">Aspartyl protease</keyword>
<comment type="function">
    <text evidence="9 10">This protein specifically catalyzes the removal of signal peptides from prolipoproteins.</text>
</comment>
<evidence type="ECO:0000256" key="8">
    <source>
        <dbReference type="ARBA" id="ARBA00023136"/>
    </source>
</evidence>
<keyword evidence="6 9" id="KW-0378">Hydrolase</keyword>
<feature type="transmembrane region" description="Helical" evidence="9">
    <location>
        <begin position="137"/>
        <end position="158"/>
    </location>
</feature>